<organism evidence="1 2">
    <name type="scientific">Liquorilactobacillus mali KCTC 3596 = DSM 20444</name>
    <dbReference type="NCBI Taxonomy" id="1046596"/>
    <lineage>
        <taxon>Bacteria</taxon>
        <taxon>Bacillati</taxon>
        <taxon>Bacillota</taxon>
        <taxon>Bacilli</taxon>
        <taxon>Lactobacillales</taxon>
        <taxon>Lactobacillaceae</taxon>
        <taxon>Liquorilactobacillus</taxon>
    </lineage>
</organism>
<dbReference type="InterPro" id="IPR025659">
    <property type="entry name" value="Tubby-like_C"/>
</dbReference>
<dbReference type="EMBL" id="AYYH01000001">
    <property type="protein sequence ID" value="KRN11493.1"/>
    <property type="molecule type" value="Genomic_DNA"/>
</dbReference>
<accession>J1F4Q0</accession>
<comment type="caution">
    <text evidence="1">The sequence shown here is derived from an EMBL/GenBank/DDBJ whole genome shotgun (WGS) entry which is preliminary data.</text>
</comment>
<dbReference type="Pfam" id="PF04525">
    <property type="entry name" value="LOR"/>
    <property type="match status" value="1"/>
</dbReference>
<dbReference type="SUPFAM" id="SSF54518">
    <property type="entry name" value="Tubby C-terminal domain-like"/>
    <property type="match status" value="1"/>
</dbReference>
<dbReference type="AlphaFoldDB" id="J1F4Q0"/>
<dbReference type="InterPro" id="IPR007612">
    <property type="entry name" value="LOR"/>
</dbReference>
<keyword evidence="2" id="KW-1185">Reference proteome</keyword>
<gene>
    <name evidence="1" type="ORF">FD00_GL000024</name>
</gene>
<proteinExistence type="predicted"/>
<reference evidence="1 2" key="1">
    <citation type="journal article" date="2015" name="Genome Announc.">
        <title>Expanding the biotechnology potential of lactobacilli through comparative genomics of 213 strains and associated genera.</title>
        <authorList>
            <person name="Sun Z."/>
            <person name="Harris H.M."/>
            <person name="McCann A."/>
            <person name="Guo C."/>
            <person name="Argimon S."/>
            <person name="Zhang W."/>
            <person name="Yang X."/>
            <person name="Jeffery I.B."/>
            <person name="Cooney J.C."/>
            <person name="Kagawa T.F."/>
            <person name="Liu W."/>
            <person name="Song Y."/>
            <person name="Salvetti E."/>
            <person name="Wrobel A."/>
            <person name="Rasinkangas P."/>
            <person name="Parkhill J."/>
            <person name="Rea M.C."/>
            <person name="O'Sullivan O."/>
            <person name="Ritari J."/>
            <person name="Douillard F.P."/>
            <person name="Paul Ross R."/>
            <person name="Yang R."/>
            <person name="Briner A.E."/>
            <person name="Felis G.E."/>
            <person name="de Vos W.M."/>
            <person name="Barrangou R."/>
            <person name="Klaenhammer T.R."/>
            <person name="Caufield P.W."/>
            <person name="Cui Y."/>
            <person name="Zhang H."/>
            <person name="O'Toole P.W."/>
        </authorList>
    </citation>
    <scope>NUCLEOTIDE SEQUENCE [LARGE SCALE GENOMIC DNA]</scope>
    <source>
        <strain evidence="1 2">DSM 20444</strain>
    </source>
</reference>
<dbReference type="Proteomes" id="UP000050898">
    <property type="component" value="Unassembled WGS sequence"/>
</dbReference>
<sequence length="186" mass="21423">MIVFAYLPKLKGGFELRNLYAHRYRLSTQGATKIVDENSKAIYLVVGNWGRHQDVLSVYAISGELLAQIKQRGFGIFPKFDLFLNDKKVGSLRRINFGNKDLILIKGLNWVVTGNIIKFVYRIYHKQTLIMSLQEVMLPSGKFLELAINNETNEPLCLSIVAILDYFASSSQKKRRAHYQFQVKYD</sequence>
<evidence type="ECO:0000313" key="2">
    <source>
        <dbReference type="Proteomes" id="UP000050898"/>
    </source>
</evidence>
<name>J1F4Q0_9LACO</name>
<dbReference type="OrthoDB" id="2248181at2"/>
<dbReference type="PATRIC" id="fig|1046596.6.peg.23"/>
<protein>
    <submittedName>
        <fullName evidence="1">Uncharacterized protein</fullName>
    </submittedName>
</protein>
<evidence type="ECO:0000313" key="1">
    <source>
        <dbReference type="EMBL" id="KRN11493.1"/>
    </source>
</evidence>